<dbReference type="Proteomes" id="UP000622475">
    <property type="component" value="Unassembled WGS sequence"/>
</dbReference>
<evidence type="ECO:0000259" key="2">
    <source>
        <dbReference type="Pfam" id="PF20448"/>
    </source>
</evidence>
<evidence type="ECO:0000313" key="3">
    <source>
        <dbReference type="EMBL" id="MBE9662241.1"/>
    </source>
</evidence>
<keyword evidence="4" id="KW-1185">Reference proteome</keyword>
<feature type="domain" description="DUF6705" evidence="2">
    <location>
        <begin position="6"/>
        <end position="73"/>
    </location>
</feature>
<dbReference type="AlphaFoldDB" id="A0A929PWM3"/>
<dbReference type="InterPro" id="IPR046551">
    <property type="entry name" value="DUF6705"/>
</dbReference>
<dbReference type="Pfam" id="PF20448">
    <property type="entry name" value="DUF6705"/>
    <property type="match status" value="1"/>
</dbReference>
<reference evidence="3" key="1">
    <citation type="submission" date="2020-10" db="EMBL/GenBank/DDBJ databases">
        <title>Mucilaginibacter mali sp. nov., isolated from rhizosphere soil of apple orchard.</title>
        <authorList>
            <person name="Lee J.-S."/>
            <person name="Kim H.S."/>
            <person name="Kim J.-S."/>
        </authorList>
    </citation>
    <scope>NUCLEOTIDE SEQUENCE</scope>
    <source>
        <strain evidence="3">KCTC 22746</strain>
    </source>
</reference>
<organism evidence="3 4">
    <name type="scientific">Mucilaginibacter myungsuensis</name>
    <dbReference type="NCBI Taxonomy" id="649104"/>
    <lineage>
        <taxon>Bacteria</taxon>
        <taxon>Pseudomonadati</taxon>
        <taxon>Bacteroidota</taxon>
        <taxon>Sphingobacteriia</taxon>
        <taxon>Sphingobacteriales</taxon>
        <taxon>Sphingobacteriaceae</taxon>
        <taxon>Mucilaginibacter</taxon>
    </lineage>
</organism>
<evidence type="ECO:0000256" key="1">
    <source>
        <dbReference type="SAM" id="SignalP"/>
    </source>
</evidence>
<name>A0A929PWM3_9SPHI</name>
<feature type="chain" id="PRO_5037633998" description="DUF6705 domain-containing protein" evidence="1">
    <location>
        <begin position="21"/>
        <end position="164"/>
    </location>
</feature>
<sequence>MIVRSILVVTLLLATSASFGQSPKRYKHPELDVYNGVWVYHAPTYDVKLKLSTEQVFIESYNAYADFLQGSYVGKGVEERSGVKDLTKGILLKKDTVQITYTDDASNNKQTQVLLIFSADKKSLRCSVVKREGLTFKANGKDQGEKNERRKFSILENVTFFKVE</sequence>
<feature type="signal peptide" evidence="1">
    <location>
        <begin position="1"/>
        <end position="20"/>
    </location>
</feature>
<dbReference type="RefSeq" id="WP_194111421.1">
    <property type="nucleotide sequence ID" value="NZ_JADFFL010000003.1"/>
</dbReference>
<dbReference type="EMBL" id="JADFFL010000003">
    <property type="protein sequence ID" value="MBE9662241.1"/>
    <property type="molecule type" value="Genomic_DNA"/>
</dbReference>
<proteinExistence type="predicted"/>
<keyword evidence="1" id="KW-0732">Signal</keyword>
<comment type="caution">
    <text evidence="3">The sequence shown here is derived from an EMBL/GenBank/DDBJ whole genome shotgun (WGS) entry which is preliminary data.</text>
</comment>
<evidence type="ECO:0000313" key="4">
    <source>
        <dbReference type="Proteomes" id="UP000622475"/>
    </source>
</evidence>
<protein>
    <recommendedName>
        <fullName evidence="2">DUF6705 domain-containing protein</fullName>
    </recommendedName>
</protein>
<gene>
    <name evidence="3" type="ORF">IRJ16_10135</name>
</gene>
<accession>A0A929PWM3</accession>